<accession>A0A8H6MD57</accession>
<dbReference type="Proteomes" id="UP000521943">
    <property type="component" value="Unassembled WGS sequence"/>
</dbReference>
<protein>
    <submittedName>
        <fullName evidence="1">Uncharacterized protein</fullName>
    </submittedName>
</protein>
<keyword evidence="2" id="KW-1185">Reference proteome</keyword>
<gene>
    <name evidence="1" type="ORF">DFP72DRAFT_1063431</name>
</gene>
<dbReference type="EMBL" id="JACGCI010000014">
    <property type="protein sequence ID" value="KAF6759692.1"/>
    <property type="molecule type" value="Genomic_DNA"/>
</dbReference>
<proteinExistence type="predicted"/>
<sequence>MFTRPHGIVDPWVDDPTRPGPDLSYVNIMPYGNWMLESEQLKLTPSMCRDALSRNRQTKWLIRRLRLLIITLGRGCMINPSRDSLGRVQGLACQHATYFVMPISTGLLRADGTPKVACFTMVGYVAESWLLGKGFRHRVDVPNSAKVDRRLRIYPLEGEYQRAIAYLGAAAHEQNIAFGFNGTTLTFMTRTKDEIARQFVTTQPTSSGALPLISVHQTPGPYQLEDDERYNNLKHIEEMDFPVALKYESKVPIFDARRQSTVFGDAILWEQMLQLPLWEKELPIGSLVTVGYTAFTTNGVETQPSNLIFPIQFVVLHLAH</sequence>
<evidence type="ECO:0000313" key="1">
    <source>
        <dbReference type="EMBL" id="KAF6759692.1"/>
    </source>
</evidence>
<comment type="caution">
    <text evidence="1">The sequence shown here is derived from an EMBL/GenBank/DDBJ whole genome shotgun (WGS) entry which is preliminary data.</text>
</comment>
<name>A0A8H6MD57_9AGAR</name>
<organism evidence="1 2">
    <name type="scientific">Ephemerocybe angulata</name>
    <dbReference type="NCBI Taxonomy" id="980116"/>
    <lineage>
        <taxon>Eukaryota</taxon>
        <taxon>Fungi</taxon>
        <taxon>Dikarya</taxon>
        <taxon>Basidiomycota</taxon>
        <taxon>Agaricomycotina</taxon>
        <taxon>Agaricomycetes</taxon>
        <taxon>Agaricomycetidae</taxon>
        <taxon>Agaricales</taxon>
        <taxon>Agaricineae</taxon>
        <taxon>Psathyrellaceae</taxon>
        <taxon>Ephemerocybe</taxon>
    </lineage>
</organism>
<evidence type="ECO:0000313" key="2">
    <source>
        <dbReference type="Proteomes" id="UP000521943"/>
    </source>
</evidence>
<reference evidence="1 2" key="1">
    <citation type="submission" date="2020-07" db="EMBL/GenBank/DDBJ databases">
        <title>Comparative genomics of pyrophilous fungi reveals a link between fire events and developmental genes.</title>
        <authorList>
            <consortium name="DOE Joint Genome Institute"/>
            <person name="Steindorff A.S."/>
            <person name="Carver A."/>
            <person name="Calhoun S."/>
            <person name="Stillman K."/>
            <person name="Liu H."/>
            <person name="Lipzen A."/>
            <person name="Pangilinan J."/>
            <person name="Labutti K."/>
            <person name="Bruns T.D."/>
            <person name="Grigoriev I.V."/>
        </authorList>
    </citation>
    <scope>NUCLEOTIDE SEQUENCE [LARGE SCALE GENOMIC DNA]</scope>
    <source>
        <strain evidence="1 2">CBS 144469</strain>
    </source>
</reference>
<dbReference type="AlphaFoldDB" id="A0A8H6MD57"/>
<dbReference type="OrthoDB" id="3061378at2759"/>